<evidence type="ECO:0000313" key="7">
    <source>
        <dbReference type="EMBL" id="PWS29678.1"/>
    </source>
</evidence>
<dbReference type="AlphaFoldDB" id="A0A317EWS0"/>
<dbReference type="GO" id="GO:0003677">
    <property type="term" value="F:DNA binding"/>
    <property type="evidence" value="ECO:0007669"/>
    <property type="project" value="InterPro"/>
</dbReference>
<evidence type="ECO:0000256" key="1">
    <source>
        <dbReference type="ARBA" id="ARBA00010641"/>
    </source>
</evidence>
<dbReference type="PANTHER" id="PTHR43133:SF25">
    <property type="entry name" value="RNA POLYMERASE SIGMA FACTOR RFAY-RELATED"/>
    <property type="match status" value="1"/>
</dbReference>
<feature type="domain" description="RNA polymerase sigma-70 region 2" evidence="5">
    <location>
        <begin position="13"/>
        <end position="76"/>
    </location>
</feature>
<dbReference type="Pfam" id="PF04542">
    <property type="entry name" value="Sigma70_r2"/>
    <property type="match status" value="1"/>
</dbReference>
<dbReference type="InterPro" id="IPR013325">
    <property type="entry name" value="RNA_pol_sigma_r2"/>
</dbReference>
<dbReference type="InterPro" id="IPR013324">
    <property type="entry name" value="RNA_pol_sigma_r3/r4-like"/>
</dbReference>
<keyword evidence="8" id="KW-1185">Reference proteome</keyword>
<dbReference type="InterPro" id="IPR036388">
    <property type="entry name" value="WH-like_DNA-bd_sf"/>
</dbReference>
<dbReference type="PANTHER" id="PTHR43133">
    <property type="entry name" value="RNA POLYMERASE ECF-TYPE SIGMA FACTO"/>
    <property type="match status" value="1"/>
</dbReference>
<gene>
    <name evidence="7" type="ORF">DF947_21775</name>
</gene>
<dbReference type="InterPro" id="IPR007627">
    <property type="entry name" value="RNA_pol_sigma70_r2"/>
</dbReference>
<dbReference type="SUPFAM" id="SSF88659">
    <property type="entry name" value="Sigma3 and sigma4 domains of RNA polymerase sigma factors"/>
    <property type="match status" value="1"/>
</dbReference>
<evidence type="ECO:0000256" key="4">
    <source>
        <dbReference type="ARBA" id="ARBA00023163"/>
    </source>
</evidence>
<comment type="caution">
    <text evidence="7">The sequence shown here is derived from an EMBL/GenBank/DDBJ whole genome shotgun (WGS) entry which is preliminary data.</text>
</comment>
<keyword evidence="4" id="KW-0804">Transcription</keyword>
<organism evidence="7 8">
    <name type="scientific">Pedobacter paludis</name>
    <dbReference type="NCBI Taxonomy" id="2203212"/>
    <lineage>
        <taxon>Bacteria</taxon>
        <taxon>Pseudomonadati</taxon>
        <taxon>Bacteroidota</taxon>
        <taxon>Sphingobacteriia</taxon>
        <taxon>Sphingobacteriales</taxon>
        <taxon>Sphingobacteriaceae</taxon>
        <taxon>Pedobacter</taxon>
    </lineage>
</organism>
<dbReference type="Pfam" id="PF08281">
    <property type="entry name" value="Sigma70_r4_2"/>
    <property type="match status" value="1"/>
</dbReference>
<sequence>MNQKEFSLAADLHASSLHSHAKQFTRDEDEAKDLVQDTLLKGIRFCHNFESGTNVKGWLYVIMRNTFLNDYRKKQKRDLLVNTEEDISSAQLLPSASKNGSENSFIMGDIQKALSSLDDDCRIPFQRYFEGYKYQEIADELSIPLGTVKTRIHQARLELKKFLRTYKDRGGMH</sequence>
<name>A0A317EWS0_9SPHI</name>
<proteinExistence type="inferred from homology"/>
<dbReference type="SUPFAM" id="SSF88946">
    <property type="entry name" value="Sigma2 domain of RNA polymerase sigma factors"/>
    <property type="match status" value="1"/>
</dbReference>
<dbReference type="Gene3D" id="1.10.10.10">
    <property type="entry name" value="Winged helix-like DNA-binding domain superfamily/Winged helix DNA-binding domain"/>
    <property type="match status" value="1"/>
</dbReference>
<evidence type="ECO:0000256" key="3">
    <source>
        <dbReference type="ARBA" id="ARBA00023082"/>
    </source>
</evidence>
<dbReference type="RefSeq" id="WP_109932885.1">
    <property type="nucleotide sequence ID" value="NZ_QGNY01000012.1"/>
</dbReference>
<reference evidence="8" key="1">
    <citation type="submission" date="2018-05" db="EMBL/GenBank/DDBJ databases">
        <title>Pedobacter paludis sp. nov., isolated from wetland soil.</title>
        <authorList>
            <person name="Zhang Y."/>
        </authorList>
    </citation>
    <scope>NUCLEOTIDE SEQUENCE [LARGE SCALE GENOMIC DNA]</scope>
    <source>
        <strain evidence="8">R-8</strain>
    </source>
</reference>
<comment type="similarity">
    <text evidence="1">Belongs to the sigma-70 factor family. ECF subfamily.</text>
</comment>
<feature type="domain" description="RNA polymerase sigma factor 70 region 4 type 2" evidence="6">
    <location>
        <begin position="109"/>
        <end position="159"/>
    </location>
</feature>
<dbReference type="GO" id="GO:0016987">
    <property type="term" value="F:sigma factor activity"/>
    <property type="evidence" value="ECO:0007669"/>
    <property type="project" value="UniProtKB-KW"/>
</dbReference>
<evidence type="ECO:0000259" key="5">
    <source>
        <dbReference type="Pfam" id="PF04542"/>
    </source>
</evidence>
<evidence type="ECO:0000313" key="8">
    <source>
        <dbReference type="Proteomes" id="UP000245391"/>
    </source>
</evidence>
<dbReference type="InterPro" id="IPR014284">
    <property type="entry name" value="RNA_pol_sigma-70_dom"/>
</dbReference>
<keyword evidence="3" id="KW-0731">Sigma factor</keyword>
<dbReference type="Gene3D" id="1.10.1740.10">
    <property type="match status" value="1"/>
</dbReference>
<dbReference type="CDD" id="cd06171">
    <property type="entry name" value="Sigma70_r4"/>
    <property type="match status" value="1"/>
</dbReference>
<dbReference type="OrthoDB" id="9803470at2"/>
<dbReference type="NCBIfam" id="TIGR02937">
    <property type="entry name" value="sigma70-ECF"/>
    <property type="match status" value="1"/>
</dbReference>
<dbReference type="Proteomes" id="UP000245391">
    <property type="component" value="Unassembled WGS sequence"/>
</dbReference>
<protein>
    <submittedName>
        <fullName evidence="7">RNA polymerase subunit sigma</fullName>
    </submittedName>
</protein>
<dbReference type="InterPro" id="IPR013249">
    <property type="entry name" value="RNA_pol_sigma70_r4_t2"/>
</dbReference>
<dbReference type="InterPro" id="IPR039425">
    <property type="entry name" value="RNA_pol_sigma-70-like"/>
</dbReference>
<dbReference type="EMBL" id="QGNY01000012">
    <property type="protein sequence ID" value="PWS29678.1"/>
    <property type="molecule type" value="Genomic_DNA"/>
</dbReference>
<evidence type="ECO:0000256" key="2">
    <source>
        <dbReference type="ARBA" id="ARBA00023015"/>
    </source>
</evidence>
<accession>A0A317EWS0</accession>
<keyword evidence="2" id="KW-0805">Transcription regulation</keyword>
<dbReference type="GO" id="GO:0006352">
    <property type="term" value="P:DNA-templated transcription initiation"/>
    <property type="evidence" value="ECO:0007669"/>
    <property type="project" value="InterPro"/>
</dbReference>
<evidence type="ECO:0000259" key="6">
    <source>
        <dbReference type="Pfam" id="PF08281"/>
    </source>
</evidence>